<keyword evidence="7" id="KW-1185">Reference proteome</keyword>
<feature type="domain" description="DNA2/NAM7 helicase-like C-terminal" evidence="5">
    <location>
        <begin position="159"/>
        <end position="302"/>
    </location>
</feature>
<dbReference type="InterPro" id="IPR047187">
    <property type="entry name" value="SF1_C_Upf1"/>
</dbReference>
<evidence type="ECO:0000256" key="3">
    <source>
        <dbReference type="ARBA" id="ARBA00022806"/>
    </source>
</evidence>
<proteinExistence type="predicted"/>
<dbReference type="Gene3D" id="3.40.50.300">
    <property type="entry name" value="P-loop containing nucleotide triphosphate hydrolases"/>
    <property type="match status" value="2"/>
</dbReference>
<dbReference type="InterPro" id="IPR041679">
    <property type="entry name" value="DNA2/NAM7-like_C"/>
</dbReference>
<organism evidence="6 7">
    <name type="scientific">Mesorhizobium calcicola</name>
    <dbReference type="NCBI Taxonomy" id="1300310"/>
    <lineage>
        <taxon>Bacteria</taxon>
        <taxon>Pseudomonadati</taxon>
        <taxon>Pseudomonadota</taxon>
        <taxon>Alphaproteobacteria</taxon>
        <taxon>Hyphomicrobiales</taxon>
        <taxon>Phyllobacteriaceae</taxon>
        <taxon>Mesorhizobium</taxon>
    </lineage>
</organism>
<dbReference type="Proteomes" id="UP001597349">
    <property type="component" value="Unassembled WGS sequence"/>
</dbReference>
<keyword evidence="1" id="KW-0547">Nucleotide-binding</keyword>
<dbReference type="SUPFAM" id="SSF52540">
    <property type="entry name" value="P-loop containing nucleoside triphosphate hydrolases"/>
    <property type="match status" value="1"/>
</dbReference>
<dbReference type="EC" id="3.6.4.-" evidence="6"/>
<gene>
    <name evidence="6" type="ORF">ACFSQT_11360</name>
</gene>
<accession>A0ABW4WB53</accession>
<reference evidence="7" key="1">
    <citation type="journal article" date="2019" name="Int. J. Syst. Evol. Microbiol.">
        <title>The Global Catalogue of Microorganisms (GCM) 10K type strain sequencing project: providing services to taxonomists for standard genome sequencing and annotation.</title>
        <authorList>
            <consortium name="The Broad Institute Genomics Platform"/>
            <consortium name="The Broad Institute Genome Sequencing Center for Infectious Disease"/>
            <person name="Wu L."/>
            <person name="Ma J."/>
        </authorList>
    </citation>
    <scope>NUCLEOTIDE SEQUENCE [LARGE SCALE GENOMIC DNA]</scope>
    <source>
        <strain evidence="7">CGMCC 1.16226</strain>
    </source>
</reference>
<dbReference type="GO" id="GO:0004386">
    <property type="term" value="F:helicase activity"/>
    <property type="evidence" value="ECO:0007669"/>
    <property type="project" value="UniProtKB-KW"/>
</dbReference>
<dbReference type="InterPro" id="IPR027417">
    <property type="entry name" value="P-loop_NTPase"/>
</dbReference>
<dbReference type="GO" id="GO:0016787">
    <property type="term" value="F:hydrolase activity"/>
    <property type="evidence" value="ECO:0007669"/>
    <property type="project" value="UniProtKB-KW"/>
</dbReference>
<dbReference type="PANTHER" id="PTHR43788">
    <property type="entry name" value="DNA2/NAM7 HELICASE FAMILY MEMBER"/>
    <property type="match status" value="1"/>
</dbReference>
<dbReference type="Pfam" id="PF13087">
    <property type="entry name" value="AAA_12"/>
    <property type="match status" value="1"/>
</dbReference>
<dbReference type="CDD" id="cd18808">
    <property type="entry name" value="SF1_C_Upf1"/>
    <property type="match status" value="1"/>
</dbReference>
<evidence type="ECO:0000256" key="1">
    <source>
        <dbReference type="ARBA" id="ARBA00022741"/>
    </source>
</evidence>
<evidence type="ECO:0000256" key="2">
    <source>
        <dbReference type="ARBA" id="ARBA00022801"/>
    </source>
</evidence>
<dbReference type="RefSeq" id="WP_379018541.1">
    <property type="nucleotide sequence ID" value="NZ_JBHUGY010000019.1"/>
</dbReference>
<comment type="caution">
    <text evidence="6">The sequence shown here is derived from an EMBL/GenBank/DDBJ whole genome shotgun (WGS) entry which is preliminary data.</text>
</comment>
<dbReference type="PANTHER" id="PTHR43788:SF8">
    <property type="entry name" value="DNA-BINDING PROTEIN SMUBP-2"/>
    <property type="match status" value="1"/>
</dbReference>
<dbReference type="InterPro" id="IPR050534">
    <property type="entry name" value="Coronavir_polyprotein_1ab"/>
</dbReference>
<evidence type="ECO:0000259" key="5">
    <source>
        <dbReference type="Pfam" id="PF13087"/>
    </source>
</evidence>
<keyword evidence="4" id="KW-0067">ATP-binding</keyword>
<name>A0ABW4WB53_9HYPH</name>
<keyword evidence="2 6" id="KW-0378">Hydrolase</keyword>
<keyword evidence="3 6" id="KW-0347">Helicase</keyword>
<evidence type="ECO:0000313" key="6">
    <source>
        <dbReference type="EMBL" id="MFD2053665.1"/>
    </source>
</evidence>
<evidence type="ECO:0000256" key="4">
    <source>
        <dbReference type="ARBA" id="ARBA00022840"/>
    </source>
</evidence>
<dbReference type="EMBL" id="JBHUGY010000019">
    <property type="protein sequence ID" value="MFD2053665.1"/>
    <property type="molecule type" value="Genomic_DNA"/>
</dbReference>
<protein>
    <submittedName>
        <fullName evidence="6">DEAD/DEAH box helicase</fullName>
        <ecNumber evidence="6">3.6.4.-</ecNumber>
    </submittedName>
</protein>
<evidence type="ECO:0000313" key="7">
    <source>
        <dbReference type="Proteomes" id="UP001597349"/>
    </source>
</evidence>
<sequence>MICALVRRGKTVGITANSHKVIRNLIDKVIEEADGLDVDLQCCHKADEEEEEQHLLTFARRSEDLIAAIGEDVNVGGGTAWIWSRPDAFEAVDVLFVDEAAQMALPNVLAVSQAAKTLVLLGDPQQLDQPIQGSHPDGCDAVKDVVEGGHAQTIPPDRGLFLDETWRLHPDICGFTSKLFYAGELRPRQRLADQSIAGSTRLSGAGLRWLPVTHNGNQSNSPEEAEAIADLVKEVTAAGVDWTDRLGNVRPLTLDDILIIAPFIAQVFEIQKRLPGARVGTVDKFQGQEAPIAIYSTATSSPANAPRGMEFLYKRQSHARADRDEGELPLAGWRTCASPSRSLARPSAACMWVTGRATSTSSKHRAGP</sequence>